<accession>A0A7G4AWB5</accession>
<name>A0A7G4AWB5_9CAUD</name>
<evidence type="ECO:0000313" key="3">
    <source>
        <dbReference type="Proteomes" id="UP000515922"/>
    </source>
</evidence>
<dbReference type="InterPro" id="IPR019039">
    <property type="entry name" value="T4-Rnl1-like_N"/>
</dbReference>
<dbReference type="Proteomes" id="UP000515922">
    <property type="component" value="Segment"/>
</dbReference>
<dbReference type="EMBL" id="MT711976">
    <property type="protein sequence ID" value="QMP84305.1"/>
    <property type="molecule type" value="Genomic_DNA"/>
</dbReference>
<feature type="domain" description="T4 RNA ligase 1-like N-terminal" evidence="1">
    <location>
        <begin position="53"/>
        <end position="242"/>
    </location>
</feature>
<evidence type="ECO:0000313" key="2">
    <source>
        <dbReference type="EMBL" id="QMP84305.1"/>
    </source>
</evidence>
<protein>
    <submittedName>
        <fullName evidence="2">RNA ligase</fullName>
    </submittedName>
</protein>
<evidence type="ECO:0000259" key="1">
    <source>
        <dbReference type="Pfam" id="PF09511"/>
    </source>
</evidence>
<organism evidence="2 3">
    <name type="scientific">Streptomyces phage Coruscant</name>
    <dbReference type="NCBI Taxonomy" id="2739834"/>
    <lineage>
        <taxon>Viruses</taxon>
        <taxon>Duplodnaviria</taxon>
        <taxon>Heunggongvirae</taxon>
        <taxon>Uroviricota</taxon>
        <taxon>Caudoviricetes</taxon>
        <taxon>Stanwilliamsviridae</taxon>
        <taxon>Boydwoodruffvirinae</taxon>
        <taxon>Coruscantvirus</taxon>
        <taxon>Coruscantvirus coruscant</taxon>
    </lineage>
</organism>
<dbReference type="Pfam" id="PF09511">
    <property type="entry name" value="RNA_lig_T4_1"/>
    <property type="match status" value="1"/>
</dbReference>
<dbReference type="GO" id="GO:0016874">
    <property type="term" value="F:ligase activity"/>
    <property type="evidence" value="ECO:0007669"/>
    <property type="project" value="UniProtKB-KW"/>
</dbReference>
<keyword evidence="3" id="KW-1185">Reference proteome</keyword>
<sequence length="372" mass="42747">MKFTKIFSQELLDQMVNEGLVRVQTHPSLPYRILNYTEQAQFKGVWNTCTLVCRGLVIDDEDNIIARPFHKFFNMGDSHAADIDWDSPVEITDKKDGSMGILYAAKRSDEDELSGRFHGFATRGSFTSDQARHATQLWHDHYAASINVPTHVTFIFEIVYPDNRIVLDYGQMDDLILLGAVSKRFGFVHGPDEAAAMLGWTGPKTEVFSYKNIHEAVAAPYRKNAEGLVIRSGRKMVKLKQADYVELHRLISMLSERSVWSQLKDGQSIMEICEALPDEFHDFVRNVGGELEEKFFDIASVALKKFSEVMDLMPEDFDPQKREHRAMFAREANKIDHYRQHMFQMIDNKPFADLIWKQIKPEAKKEDGYPAS</sequence>
<reference evidence="2 3" key="1">
    <citation type="submission" date="2020-07" db="EMBL/GenBank/DDBJ databases">
        <title>Streptomyces phage Genome sequencing and assembly.</title>
        <authorList>
            <person name="Sharma V."/>
            <person name="Hardy A."/>
            <person name="Frunzke J."/>
        </authorList>
    </citation>
    <scope>NUCLEOTIDE SEQUENCE [LARGE SCALE GENOMIC DNA]</scope>
</reference>
<keyword evidence="2" id="KW-0436">Ligase</keyword>
<proteinExistence type="predicted"/>
<gene>
    <name evidence="2" type="ORF">HUN41_00212</name>
</gene>